<dbReference type="SMART" id="SM00642">
    <property type="entry name" value="Aamy"/>
    <property type="match status" value="1"/>
</dbReference>
<evidence type="ECO:0000313" key="12">
    <source>
        <dbReference type="Proteomes" id="UP000315953"/>
    </source>
</evidence>
<reference evidence="11 12" key="1">
    <citation type="submission" date="2019-07" db="EMBL/GenBank/DDBJ databases">
        <title>Genome assembly of a nasal isolate of Dolosigranulum pigrum from a chronic sinusitis patient.</title>
        <authorList>
            <person name="Baig S."/>
            <person name="Overballe-Petersen S."/>
            <person name="Kaspar U."/>
            <person name="Rendboe A."/>
            <person name="de Man T."/>
            <person name="Liu C."/>
            <person name="Price L.B."/>
            <person name="Stegger M."/>
            <person name="Becker K."/>
            <person name="Skytt Andersen P."/>
        </authorList>
    </citation>
    <scope>NUCLEOTIDE SEQUENCE [LARGE SCALE GENOMIC DNA]</scope>
    <source>
        <strain evidence="11 12">83VPs-KB5</strain>
    </source>
</reference>
<evidence type="ECO:0000256" key="7">
    <source>
        <dbReference type="PIRSR" id="PIRSR001021-1"/>
    </source>
</evidence>
<feature type="binding site" evidence="8">
    <location>
        <position position="197"/>
    </location>
    <ligand>
        <name>Ca(2+)</name>
        <dbReference type="ChEBI" id="CHEBI:29108"/>
        <label>1</label>
    </ligand>
</feature>
<dbReference type="InterPro" id="IPR006046">
    <property type="entry name" value="Alpha_amylase"/>
</dbReference>
<dbReference type="Gene3D" id="2.60.40.1180">
    <property type="entry name" value="Golgi alpha-mannosidase II"/>
    <property type="match status" value="1"/>
</dbReference>
<organism evidence="11 12">
    <name type="scientific">Dolosigranulum pigrum</name>
    <dbReference type="NCBI Taxonomy" id="29394"/>
    <lineage>
        <taxon>Bacteria</taxon>
        <taxon>Bacillati</taxon>
        <taxon>Bacillota</taxon>
        <taxon>Bacilli</taxon>
        <taxon>Lactobacillales</taxon>
        <taxon>Carnobacteriaceae</taxon>
        <taxon>Dolosigranulum</taxon>
    </lineage>
</organism>
<evidence type="ECO:0000313" key="11">
    <source>
        <dbReference type="EMBL" id="QDO90697.1"/>
    </source>
</evidence>
<feature type="binding site" evidence="8">
    <location>
        <position position="238"/>
    </location>
    <ligand>
        <name>Ca(2+)</name>
        <dbReference type="ChEBI" id="CHEBI:29108"/>
        <label>1</label>
    </ligand>
</feature>
<comment type="cofactor">
    <cofactor evidence="1">
        <name>Ca(2+)</name>
        <dbReference type="ChEBI" id="CHEBI:29108"/>
    </cofactor>
</comment>
<dbReference type="GO" id="GO:0004556">
    <property type="term" value="F:alpha-amylase activity"/>
    <property type="evidence" value="ECO:0007669"/>
    <property type="project" value="UniProtKB-EC"/>
</dbReference>
<dbReference type="AlphaFoldDB" id="A0A516GGQ6"/>
<feature type="binding site" evidence="8">
    <location>
        <position position="205"/>
    </location>
    <ligand>
        <name>Ca(2+)</name>
        <dbReference type="ChEBI" id="CHEBI:29108"/>
        <label>2</label>
    </ligand>
</feature>
<dbReference type="Proteomes" id="UP000315953">
    <property type="component" value="Chromosome"/>
</dbReference>
<feature type="active site" description="Nucleophile" evidence="7">
    <location>
        <position position="234"/>
    </location>
</feature>
<dbReference type="GO" id="GO:0005509">
    <property type="term" value="F:calcium ion binding"/>
    <property type="evidence" value="ECO:0007669"/>
    <property type="project" value="InterPro"/>
</dbReference>
<dbReference type="SUPFAM" id="SSF51011">
    <property type="entry name" value="Glycosyl hydrolase domain"/>
    <property type="match status" value="1"/>
</dbReference>
<dbReference type="CDD" id="cd11318">
    <property type="entry name" value="AmyAc_bac_fung_AmyA"/>
    <property type="match status" value="1"/>
</dbReference>
<keyword evidence="6 11" id="KW-0326">Glycosidase</keyword>
<evidence type="ECO:0000256" key="8">
    <source>
        <dbReference type="PIRSR" id="PIRSR001021-2"/>
    </source>
</evidence>
<dbReference type="NCBIfam" id="NF006968">
    <property type="entry name" value="PRK09441.1-1"/>
    <property type="match status" value="1"/>
</dbReference>
<feature type="domain" description="Glycosyl hydrolase family 13 catalytic" evidence="10">
    <location>
        <begin position="4"/>
        <end position="407"/>
    </location>
</feature>
<dbReference type="Gene3D" id="3.20.20.80">
    <property type="entry name" value="Glycosidases"/>
    <property type="match status" value="1"/>
</dbReference>
<dbReference type="SUPFAM" id="SSF51445">
    <property type="entry name" value="(Trans)glycosidases"/>
    <property type="match status" value="1"/>
</dbReference>
<dbReference type="GO" id="GO:0005975">
    <property type="term" value="P:carbohydrate metabolic process"/>
    <property type="evidence" value="ECO:0007669"/>
    <property type="project" value="InterPro"/>
</dbReference>
<feature type="binding site" evidence="8">
    <location>
        <position position="103"/>
    </location>
    <ligand>
        <name>Ca(2+)</name>
        <dbReference type="ChEBI" id="CHEBI:29108"/>
        <label>1</label>
    </ligand>
</feature>
<evidence type="ECO:0000256" key="1">
    <source>
        <dbReference type="ARBA" id="ARBA00001913"/>
    </source>
</evidence>
<keyword evidence="3 8" id="KW-0479">Metal-binding</keyword>
<evidence type="ECO:0000256" key="9">
    <source>
        <dbReference type="RuleBase" id="RU003615"/>
    </source>
</evidence>
<dbReference type="EMBL" id="CP041626">
    <property type="protein sequence ID" value="QDO90697.1"/>
    <property type="molecule type" value="Genomic_DNA"/>
</dbReference>
<evidence type="ECO:0000259" key="10">
    <source>
        <dbReference type="SMART" id="SM00642"/>
    </source>
</evidence>
<dbReference type="KEGG" id="dpm:FNV33_00985"/>
<dbReference type="Pfam" id="PF00128">
    <property type="entry name" value="Alpha-amylase"/>
    <property type="match status" value="1"/>
</dbReference>
<evidence type="ECO:0000256" key="6">
    <source>
        <dbReference type="ARBA" id="ARBA00023295"/>
    </source>
</evidence>
<dbReference type="RefSeq" id="WP_112787103.1">
    <property type="nucleotide sequence ID" value="NZ_CP041626.1"/>
</dbReference>
<dbReference type="InterPro" id="IPR006047">
    <property type="entry name" value="GH13_cat_dom"/>
</dbReference>
<keyword evidence="4 11" id="KW-0378">Hydrolase</keyword>
<name>A0A516GGQ6_9LACT</name>
<dbReference type="EC" id="3.2.1.1" evidence="11"/>
<dbReference type="InterPro" id="IPR013780">
    <property type="entry name" value="Glyco_hydro_b"/>
</dbReference>
<accession>A0A516GGQ6</accession>
<dbReference type="InterPro" id="IPR017853">
    <property type="entry name" value="GH"/>
</dbReference>
<gene>
    <name evidence="11" type="ORF">FNV33_00985</name>
</gene>
<keyword evidence="8" id="KW-0106">Calcium</keyword>
<proteinExistence type="inferred from homology"/>
<evidence type="ECO:0000256" key="3">
    <source>
        <dbReference type="ARBA" id="ARBA00022723"/>
    </source>
</evidence>
<comment type="similarity">
    <text evidence="2 9">Belongs to the glycosyl hydrolase 13 family.</text>
</comment>
<dbReference type="NCBIfam" id="NF006969">
    <property type="entry name" value="PRK09441.1-2"/>
    <property type="match status" value="1"/>
</dbReference>
<dbReference type="PANTHER" id="PTHR43447">
    <property type="entry name" value="ALPHA-AMYLASE"/>
    <property type="match status" value="1"/>
</dbReference>
<evidence type="ECO:0000256" key="5">
    <source>
        <dbReference type="ARBA" id="ARBA00023277"/>
    </source>
</evidence>
<feature type="active site" description="Proton donor" evidence="7">
    <location>
        <position position="264"/>
    </location>
</feature>
<evidence type="ECO:0000256" key="4">
    <source>
        <dbReference type="ARBA" id="ARBA00022801"/>
    </source>
</evidence>
<dbReference type="PIRSF" id="PIRSF001021">
    <property type="entry name" value="Alph-amls_thrmst"/>
    <property type="match status" value="1"/>
</dbReference>
<dbReference type="PRINTS" id="PR00110">
    <property type="entry name" value="ALPHAAMYLASE"/>
</dbReference>
<dbReference type="Gene3D" id="2.40.30.140">
    <property type="match status" value="1"/>
</dbReference>
<evidence type="ECO:0000256" key="2">
    <source>
        <dbReference type="ARBA" id="ARBA00008061"/>
    </source>
</evidence>
<protein>
    <submittedName>
        <fullName evidence="11">Alpha-amylase</fullName>
        <ecNumber evidence="11">3.2.1.1</ecNumber>
    </submittedName>
</protein>
<dbReference type="InterPro" id="IPR013776">
    <property type="entry name" value="A-amylase_thermo"/>
</dbReference>
<keyword evidence="5" id="KW-0119">Carbohydrate metabolism</keyword>
<dbReference type="OrthoDB" id="9805159at2"/>
<sequence length="490" mass="56382">MQNGIMMQYFEWELANDGKHWERLKNEAKHLSEIGVTSIWFPPCFKAMNQDDVGYGVYDLYDLGEFDQKGTTRTKYGTKEELLAAIEELHKYGIRAYADVVLNHKAGADATETFPAVQVDEQDRNQDISDEHEIESWTKFTFPGRAGTYSDFHWHWYYFTGVSEDVKTGKSGVYRIVGEGKRWAADGEVSDEFGNYDYLMFANVDYHHPEVIEETKAWIKWFIEETGIDGIRLDAVKHIHASFMGELVDYVRAEFGEDFFFVAEYWDQDPEALNHYLAQHGYDIHLMDVRFHYGLHEASVNPDEYDLCQLFDGTLYRDNPLHAVTFVDNHDSQPGQSLESFIEPWFKPIAYGIILLSDYGYPCVYYPDYYGYQNIEYEGHRDCLECLMYARKEYAYGEMKKYLDDSRCIGFTRAGTPEHPCGCAVVISSGDENAKQMSVGEHHAGEVYTDLVGHREEKITIEEDGTAVFPVNGGSISVWVPEARQQSTLA</sequence>